<feature type="chain" id="PRO_5046794065" evidence="2">
    <location>
        <begin position="29"/>
        <end position="130"/>
    </location>
</feature>
<feature type="signal peptide" evidence="2">
    <location>
        <begin position="1"/>
        <end position="28"/>
    </location>
</feature>
<protein>
    <submittedName>
        <fullName evidence="3">Uncharacterized protein</fullName>
    </submittedName>
</protein>
<reference evidence="4" key="1">
    <citation type="journal article" date="2019" name="Int. J. Syst. Evol. Microbiol.">
        <title>The Global Catalogue of Microorganisms (GCM) 10K type strain sequencing project: providing services to taxonomists for standard genome sequencing and annotation.</title>
        <authorList>
            <consortium name="The Broad Institute Genomics Platform"/>
            <consortium name="The Broad Institute Genome Sequencing Center for Infectious Disease"/>
            <person name="Wu L."/>
            <person name="Ma J."/>
        </authorList>
    </citation>
    <scope>NUCLEOTIDE SEQUENCE [LARGE SCALE GENOMIC DNA]</scope>
    <source>
        <strain evidence="4">CGMCC 1.6774</strain>
    </source>
</reference>
<evidence type="ECO:0000256" key="2">
    <source>
        <dbReference type="SAM" id="SignalP"/>
    </source>
</evidence>
<evidence type="ECO:0000313" key="3">
    <source>
        <dbReference type="EMBL" id="MFD2181059.1"/>
    </source>
</evidence>
<evidence type="ECO:0000256" key="1">
    <source>
        <dbReference type="SAM" id="MobiDB-lite"/>
    </source>
</evidence>
<evidence type="ECO:0000313" key="4">
    <source>
        <dbReference type="Proteomes" id="UP001597314"/>
    </source>
</evidence>
<gene>
    <name evidence="3" type="ORF">ACFSOX_02745</name>
</gene>
<name>A0ABW5ADR5_9BRAD</name>
<keyword evidence="2" id="KW-0732">Signal</keyword>
<dbReference type="RefSeq" id="WP_378476255.1">
    <property type="nucleotide sequence ID" value="NZ_JBHUIW010000002.1"/>
</dbReference>
<organism evidence="3 4">
    <name type="scientific">Rhodoplanes azumiensis</name>
    <dbReference type="NCBI Taxonomy" id="1897628"/>
    <lineage>
        <taxon>Bacteria</taxon>
        <taxon>Pseudomonadati</taxon>
        <taxon>Pseudomonadota</taxon>
        <taxon>Alphaproteobacteria</taxon>
        <taxon>Hyphomicrobiales</taxon>
        <taxon>Nitrobacteraceae</taxon>
        <taxon>Rhodoplanes</taxon>
    </lineage>
</organism>
<accession>A0ABW5ADR5</accession>
<feature type="region of interest" description="Disordered" evidence="1">
    <location>
        <begin position="60"/>
        <end position="130"/>
    </location>
</feature>
<feature type="compositionally biased region" description="Low complexity" evidence="1">
    <location>
        <begin position="83"/>
        <end position="109"/>
    </location>
</feature>
<dbReference type="EMBL" id="JBHUIW010000002">
    <property type="protein sequence ID" value="MFD2181059.1"/>
    <property type="molecule type" value="Genomic_DNA"/>
</dbReference>
<sequence>MTTKTTMAVGVTAAMSLVGLLASAPALAQIAAPSLDIGGKTKTLTSEEIEKQKAIDEAYSRTVKQMPASKPVAVDPWGNVRDAPSSTTTPTQKPAPKAAAAKPQAAKPPAAKPAPAQPVGSSAAAGQPAR</sequence>
<comment type="caution">
    <text evidence="3">The sequence shown here is derived from an EMBL/GenBank/DDBJ whole genome shotgun (WGS) entry which is preliminary data.</text>
</comment>
<proteinExistence type="predicted"/>
<dbReference type="Proteomes" id="UP001597314">
    <property type="component" value="Unassembled WGS sequence"/>
</dbReference>
<keyword evidence="4" id="KW-1185">Reference proteome</keyword>